<sequence>MYQNLFDTSSYFSNMVNFEKLYKKVALQVIERCHGGIKIKKRGKIILVYDPKRHMWSDGLAGLVIKEECKIANLRDWETANVRRHVIEELLSKSDD</sequence>
<protein>
    <submittedName>
        <fullName evidence="1">Uncharacterized protein</fullName>
    </submittedName>
</protein>
<reference evidence="1 2" key="3">
    <citation type="journal article" date="2019" name="Int. J. Syst. Evol. Microbiol.">
        <title>Nitrosopumilus adriaticus sp. nov. and Nitrosopumilus piranensis sp. nov., two ammonia-oxidizing archaea from the Adriatic Sea and members of the class Nitrososphaeria.</title>
        <authorList>
            <person name="Bayer B."/>
            <person name="Vojvoda J."/>
            <person name="Reinthaler T."/>
            <person name="Reyes C."/>
            <person name="Pinto M."/>
            <person name="Herndl G.J."/>
        </authorList>
    </citation>
    <scope>NUCLEOTIDE SEQUENCE [LARGE SCALE GENOMIC DNA]</scope>
    <source>
        <strain evidence="1 2">D3C</strain>
    </source>
</reference>
<dbReference type="EMBL" id="CP010868">
    <property type="protein sequence ID" value="AJM92669.1"/>
    <property type="molecule type" value="Genomic_DNA"/>
</dbReference>
<dbReference type="AlphaFoldDB" id="A0A0C5BWP0"/>
<dbReference type="PATRIC" id="fig|1582439.9.peg.1506"/>
<keyword evidence="2" id="KW-1185">Reference proteome</keyword>
<gene>
    <name evidence="1" type="ORF">NPIRD3C_1457</name>
</gene>
<evidence type="ECO:0000313" key="2">
    <source>
        <dbReference type="Proteomes" id="UP000032027"/>
    </source>
</evidence>
<name>A0A0C5BWP0_9ARCH</name>
<proteinExistence type="predicted"/>
<organism evidence="1 2">
    <name type="scientific">Nitrosopumilus piranensis</name>
    <dbReference type="NCBI Taxonomy" id="1582439"/>
    <lineage>
        <taxon>Archaea</taxon>
        <taxon>Nitrososphaerota</taxon>
        <taxon>Nitrososphaeria</taxon>
        <taxon>Nitrosopumilales</taxon>
        <taxon>Nitrosopumilaceae</taxon>
        <taxon>Nitrosopumilus</taxon>
    </lineage>
</organism>
<dbReference type="HOGENOM" id="CLU_2550389_0_0_2"/>
<reference evidence="1 2" key="2">
    <citation type="journal article" date="2016" name="ISME J.">
        <title>Physiological and genomic characterization of two novel marine thaumarchaeal strains indicates niche differentiation.</title>
        <authorList>
            <person name="Bayer B."/>
            <person name="Vojvoda J."/>
            <person name="Offre P."/>
            <person name="Alves R.J."/>
            <person name="Elisabeth N.H."/>
            <person name="Garcia J.A."/>
            <person name="Volland J.M."/>
            <person name="Srivastava A."/>
            <person name="Schleper C."/>
            <person name="Herndl G.J."/>
        </authorList>
    </citation>
    <scope>NUCLEOTIDE SEQUENCE [LARGE SCALE GENOMIC DNA]</scope>
    <source>
        <strain evidence="1 2">D3C</strain>
    </source>
</reference>
<dbReference type="Proteomes" id="UP000032027">
    <property type="component" value="Chromosome"/>
</dbReference>
<dbReference type="KEGG" id="nid:NPIRD3C_1457"/>
<dbReference type="STRING" id="1582439.NPIRD3C_1457"/>
<reference evidence="2" key="1">
    <citation type="submission" date="2015-02" db="EMBL/GenBank/DDBJ databases">
        <title>Characterization of two novel Thaumarchaeota isolated from the Northern Adriatic Sea.</title>
        <authorList>
            <person name="Bayer B."/>
            <person name="Vojvoda J."/>
            <person name="Offre P."/>
            <person name="Srivastava A."/>
            <person name="Elisabeth N."/>
            <person name="Garcia J.A.L."/>
            <person name="Schleper C."/>
            <person name="Herndl G.J."/>
        </authorList>
    </citation>
    <scope>NUCLEOTIDE SEQUENCE [LARGE SCALE GENOMIC DNA]</scope>
    <source>
        <strain evidence="2">D3C</strain>
    </source>
</reference>
<accession>A0A0C5BWP0</accession>
<evidence type="ECO:0000313" key="1">
    <source>
        <dbReference type="EMBL" id="AJM92669.1"/>
    </source>
</evidence>